<protein>
    <submittedName>
        <fullName evidence="1">Uncharacterized protein</fullName>
    </submittedName>
</protein>
<reference evidence="2" key="1">
    <citation type="journal article" date="2023" name="Front. Plant Sci.">
        <title>Chromosomal-level genome assembly of Melastoma candidum provides insights into trichome evolution.</title>
        <authorList>
            <person name="Zhong Y."/>
            <person name="Wu W."/>
            <person name="Sun C."/>
            <person name="Zou P."/>
            <person name="Liu Y."/>
            <person name="Dai S."/>
            <person name="Zhou R."/>
        </authorList>
    </citation>
    <scope>NUCLEOTIDE SEQUENCE [LARGE SCALE GENOMIC DNA]</scope>
</reference>
<proteinExistence type="predicted"/>
<evidence type="ECO:0000313" key="1">
    <source>
        <dbReference type="EMBL" id="KAI4321006.1"/>
    </source>
</evidence>
<keyword evidence="2" id="KW-1185">Reference proteome</keyword>
<evidence type="ECO:0000313" key="2">
    <source>
        <dbReference type="Proteomes" id="UP001057402"/>
    </source>
</evidence>
<name>A0ACB9MAH8_9MYRT</name>
<sequence length="104" mass="11468">MIVGLFSKGYPTLPSGRRRGYLSSSSLSVAGNRARFWVGQSHSVNLFFQGICPNHEISVRDEARGVLTNTRSSRTPPLYTVMDLGPVSWRSKNTALRVPSTISQ</sequence>
<gene>
    <name evidence="1" type="ORF">MLD38_034430</name>
</gene>
<dbReference type="EMBL" id="CM042889">
    <property type="protein sequence ID" value="KAI4321006.1"/>
    <property type="molecule type" value="Genomic_DNA"/>
</dbReference>
<organism evidence="1 2">
    <name type="scientific">Melastoma candidum</name>
    <dbReference type="NCBI Taxonomy" id="119954"/>
    <lineage>
        <taxon>Eukaryota</taxon>
        <taxon>Viridiplantae</taxon>
        <taxon>Streptophyta</taxon>
        <taxon>Embryophyta</taxon>
        <taxon>Tracheophyta</taxon>
        <taxon>Spermatophyta</taxon>
        <taxon>Magnoliopsida</taxon>
        <taxon>eudicotyledons</taxon>
        <taxon>Gunneridae</taxon>
        <taxon>Pentapetalae</taxon>
        <taxon>rosids</taxon>
        <taxon>malvids</taxon>
        <taxon>Myrtales</taxon>
        <taxon>Melastomataceae</taxon>
        <taxon>Melastomatoideae</taxon>
        <taxon>Melastomateae</taxon>
        <taxon>Melastoma</taxon>
    </lineage>
</organism>
<accession>A0ACB9MAH8</accession>
<comment type="caution">
    <text evidence="1">The sequence shown here is derived from an EMBL/GenBank/DDBJ whole genome shotgun (WGS) entry which is preliminary data.</text>
</comment>
<dbReference type="Proteomes" id="UP001057402">
    <property type="component" value="Chromosome 10"/>
</dbReference>